<evidence type="ECO:0000256" key="7">
    <source>
        <dbReference type="ARBA" id="ARBA00022989"/>
    </source>
</evidence>
<dbReference type="GO" id="GO:0071972">
    <property type="term" value="F:peptidoglycan L,D-transpeptidase activity"/>
    <property type="evidence" value="ECO:0007669"/>
    <property type="project" value="TreeGrafter"/>
</dbReference>
<evidence type="ECO:0000259" key="11">
    <source>
        <dbReference type="Pfam" id="PF00905"/>
    </source>
</evidence>
<evidence type="ECO:0000256" key="8">
    <source>
        <dbReference type="ARBA" id="ARBA00023136"/>
    </source>
</evidence>
<dbReference type="EMBL" id="CP116507">
    <property type="protein sequence ID" value="WCG22759.1"/>
    <property type="molecule type" value="Genomic_DNA"/>
</dbReference>
<dbReference type="PANTHER" id="PTHR30627:SF2">
    <property type="entry name" value="PEPTIDOGLYCAN D,D-TRANSPEPTIDASE MRDA"/>
    <property type="match status" value="1"/>
</dbReference>
<keyword evidence="6" id="KW-0573">Peptidoglycan synthesis</keyword>
<evidence type="ECO:0000313" key="14">
    <source>
        <dbReference type="Proteomes" id="UP001179600"/>
    </source>
</evidence>
<comment type="similarity">
    <text evidence="2">Belongs to the transpeptidase family.</text>
</comment>
<evidence type="ECO:0000259" key="12">
    <source>
        <dbReference type="Pfam" id="PF03717"/>
    </source>
</evidence>
<evidence type="ECO:0000256" key="3">
    <source>
        <dbReference type="ARBA" id="ARBA00022475"/>
    </source>
</evidence>
<dbReference type="InterPro" id="IPR050515">
    <property type="entry name" value="Beta-lactam/transpept"/>
</dbReference>
<dbReference type="SUPFAM" id="SSF56601">
    <property type="entry name" value="beta-lactamase/transpeptidase-like"/>
    <property type="match status" value="1"/>
</dbReference>
<evidence type="ECO:0000256" key="5">
    <source>
        <dbReference type="ARBA" id="ARBA00022960"/>
    </source>
</evidence>
<sequence length="704" mass="78688">MKNSFFKQLKRRNRTEVKSHIPFRLNFLFFIVFVLFLSLVIRLAYLQIIHLDFFEDKVKWGQKNIVENNAPRGMIYDASGQVLVGNRSKPAVIYTKKAGMTAQEILDVSRQLTQILAIKAEDLSERDLKDYWLADEDNLAEARKRLTEKEKVNDKGALISAADEYQLLTEKVTPEEIQFDEEELKVASVFKRINGAYALTPVIIKNEDVTPEEIAQIGESVAEIPGISTGMDWDREYPQGDALRSILGTVSSEKTGLPQEEAEEYLKKGYARNDRVGLSYLEKQYEPVLRGTKSKSEVTINQQNEIEKQEEITEGKKGQNVKLTIDIEFQKQVADIVRRNYQQLIYNGKARYSDGAYAVVLNPQTGDVLAMVGLSHDPETQELTDDTLGTINKAFVPGSVIKGATVMAGFEQNILPQNDVMIDEPLRFGEGAGDVKSSLFNQYGRVPLNTVDALTVSSNVYMMKIVLKMMGVEYHPGMNLPERTDVYDTLRGTFKEYGLGDKTGIDLPGESTGLAPTDFYDEKGNLKPGKMGNLLDLSFGNYDTYTPMQLAQYVATIANDGVRVAPRVVDGVYDNNESGGLGEPVEVKETKVMNEVKAKEHISVVQEGFYNVVNGTDYRRTGRALQGGKYVISAKTGTAETPIPNPDNPNDVIRLVNSSMVAYAPQENPELAVSVIIPHIQDESDALHAVMTKEIFNAYYDYKH</sequence>
<comment type="subcellular location">
    <subcellularLocation>
        <location evidence="1">Cell membrane</location>
        <topology evidence="1">Single-pass membrane protein</topology>
    </subcellularLocation>
</comment>
<dbReference type="GO" id="GO:0008360">
    <property type="term" value="P:regulation of cell shape"/>
    <property type="evidence" value="ECO:0007669"/>
    <property type="project" value="UniProtKB-KW"/>
</dbReference>
<dbReference type="Pfam" id="PF03717">
    <property type="entry name" value="PBP_dimer"/>
    <property type="match status" value="1"/>
</dbReference>
<evidence type="ECO:0000313" key="13">
    <source>
        <dbReference type="EMBL" id="WCG22759.1"/>
    </source>
</evidence>
<dbReference type="GO" id="GO:0005886">
    <property type="term" value="C:plasma membrane"/>
    <property type="evidence" value="ECO:0007669"/>
    <property type="project" value="UniProtKB-SubCell"/>
</dbReference>
<dbReference type="InterPro" id="IPR001460">
    <property type="entry name" value="PCN-bd_Tpept"/>
</dbReference>
<dbReference type="Proteomes" id="UP001179600">
    <property type="component" value="Chromosome"/>
</dbReference>
<reference evidence="13" key="1">
    <citation type="submission" date="2023-01" db="EMBL/GenBank/DDBJ databases">
        <title>Oxazolidinone resistance genes in florfenicol resistant enterococci from beef cattle and veal calves at slaughter.</title>
        <authorList>
            <person name="Biggel M."/>
        </authorList>
    </citation>
    <scope>NUCLEOTIDE SEQUENCE</scope>
    <source>
        <strain evidence="13">K204-1</strain>
    </source>
</reference>
<evidence type="ECO:0000256" key="2">
    <source>
        <dbReference type="ARBA" id="ARBA00007171"/>
    </source>
</evidence>
<evidence type="ECO:0000256" key="6">
    <source>
        <dbReference type="ARBA" id="ARBA00022984"/>
    </source>
</evidence>
<dbReference type="InterPro" id="IPR005311">
    <property type="entry name" value="PBP_dimer"/>
</dbReference>
<dbReference type="RefSeq" id="WP_272163376.1">
    <property type="nucleotide sequence ID" value="NZ_CP116507.1"/>
</dbReference>
<evidence type="ECO:0000256" key="9">
    <source>
        <dbReference type="ARBA" id="ARBA00023316"/>
    </source>
</evidence>
<dbReference type="InterPro" id="IPR012338">
    <property type="entry name" value="Beta-lactam/transpept-like"/>
</dbReference>
<feature type="transmembrane region" description="Helical" evidence="10">
    <location>
        <begin position="21"/>
        <end position="45"/>
    </location>
</feature>
<accession>A0AAF0BG88</accession>
<feature type="domain" description="Penicillin-binding protein dimerisation" evidence="12">
    <location>
        <begin position="68"/>
        <end position="309"/>
    </location>
</feature>
<dbReference type="SUPFAM" id="SSF56519">
    <property type="entry name" value="Penicillin binding protein dimerisation domain"/>
    <property type="match status" value="1"/>
</dbReference>
<dbReference type="GO" id="GO:0071555">
    <property type="term" value="P:cell wall organization"/>
    <property type="evidence" value="ECO:0007669"/>
    <property type="project" value="UniProtKB-KW"/>
</dbReference>
<name>A0AAF0BG88_9ENTE</name>
<keyword evidence="9" id="KW-0961">Cell wall biogenesis/degradation</keyword>
<dbReference type="Gene3D" id="3.90.1310.10">
    <property type="entry name" value="Penicillin-binding protein 2a (Domain 2)"/>
    <property type="match status" value="1"/>
</dbReference>
<keyword evidence="3" id="KW-1003">Cell membrane</keyword>
<dbReference type="PANTHER" id="PTHR30627">
    <property type="entry name" value="PEPTIDOGLYCAN D,D-TRANSPEPTIDASE"/>
    <property type="match status" value="1"/>
</dbReference>
<keyword evidence="7 10" id="KW-1133">Transmembrane helix</keyword>
<protein>
    <submittedName>
        <fullName evidence="13">Penicillin-binding protein 2</fullName>
    </submittedName>
</protein>
<gene>
    <name evidence="13" type="ORF">PML95_00380</name>
</gene>
<dbReference type="AlphaFoldDB" id="A0AAF0BG88"/>
<keyword evidence="8 10" id="KW-0472">Membrane</keyword>
<evidence type="ECO:0000256" key="10">
    <source>
        <dbReference type="SAM" id="Phobius"/>
    </source>
</evidence>
<dbReference type="Gene3D" id="3.40.710.10">
    <property type="entry name" value="DD-peptidase/beta-lactamase superfamily"/>
    <property type="match status" value="1"/>
</dbReference>
<keyword evidence="5" id="KW-0133">Cell shape</keyword>
<proteinExistence type="inferred from homology"/>
<organism evidence="13 14">
    <name type="scientific">Vagococcus lutrae</name>
    <dbReference type="NCBI Taxonomy" id="81947"/>
    <lineage>
        <taxon>Bacteria</taxon>
        <taxon>Bacillati</taxon>
        <taxon>Bacillota</taxon>
        <taxon>Bacilli</taxon>
        <taxon>Lactobacillales</taxon>
        <taxon>Enterococcaceae</taxon>
        <taxon>Vagococcus</taxon>
    </lineage>
</organism>
<keyword evidence="4 10" id="KW-0812">Transmembrane</keyword>
<feature type="domain" description="Penicillin-binding protein transpeptidase" evidence="11">
    <location>
        <begin position="357"/>
        <end position="694"/>
    </location>
</feature>
<evidence type="ECO:0000256" key="4">
    <source>
        <dbReference type="ARBA" id="ARBA00022692"/>
    </source>
</evidence>
<dbReference type="InterPro" id="IPR036138">
    <property type="entry name" value="PBP_dimer_sf"/>
</dbReference>
<evidence type="ECO:0000256" key="1">
    <source>
        <dbReference type="ARBA" id="ARBA00004162"/>
    </source>
</evidence>
<dbReference type="GO" id="GO:0009252">
    <property type="term" value="P:peptidoglycan biosynthetic process"/>
    <property type="evidence" value="ECO:0007669"/>
    <property type="project" value="UniProtKB-KW"/>
</dbReference>
<dbReference type="GO" id="GO:0008658">
    <property type="term" value="F:penicillin binding"/>
    <property type="evidence" value="ECO:0007669"/>
    <property type="project" value="InterPro"/>
</dbReference>
<dbReference type="Gene3D" id="1.10.10.1230">
    <property type="entry name" value="Penicillin-binding protein, N-terminal non-catalytic domain, head sub-domain"/>
    <property type="match status" value="1"/>
</dbReference>
<dbReference type="Pfam" id="PF00905">
    <property type="entry name" value="Transpeptidase"/>
    <property type="match status" value="1"/>
</dbReference>